<gene>
    <name evidence="3" type="ORF">K503DRAFT_863684</name>
</gene>
<name>A0A1B7N9X9_9AGAM</name>
<proteinExistence type="predicted"/>
<feature type="transmembrane region" description="Helical" evidence="1">
    <location>
        <begin position="89"/>
        <end position="111"/>
    </location>
</feature>
<keyword evidence="1" id="KW-0472">Membrane</keyword>
<feature type="transmembrane region" description="Helical" evidence="1">
    <location>
        <begin position="218"/>
        <end position="241"/>
    </location>
</feature>
<feature type="transmembrane region" description="Helical" evidence="1">
    <location>
        <begin position="20"/>
        <end position="39"/>
    </location>
</feature>
<evidence type="ECO:0000256" key="1">
    <source>
        <dbReference type="SAM" id="Phobius"/>
    </source>
</evidence>
<evidence type="ECO:0000313" key="4">
    <source>
        <dbReference type="Proteomes" id="UP000092154"/>
    </source>
</evidence>
<dbReference type="STRING" id="1314800.A0A1B7N9X9"/>
<dbReference type="OrthoDB" id="2629615at2759"/>
<sequence length="313" mass="35090">MTIVSDDPSWWPQISQYQILGYFVVASSTAVVYDWALTFGQELELVWKRCWSLMAVLYLGVRYVGILYSVDNILSSLPGSLITDTVSTITYHAQSWMSFVVNAMLGVILITRLHAMYQQSRKMLTFLVVVFLSLTVACGVYVARGTALILGEKLILSGTYQCGYEYEGDALLLMHESWIFRTIWEILALCLAVWIVVKHFRELRQPSKRWIIGEYFSVLMKTHVLYFTAFAAVSCFNLGYLSPKLSGSSSVGAQIYNGILNIIMPMQMFVLGPRLILSIREYRVEDVGNSGEGTGVSTIAFQERAHMSSGGGV</sequence>
<dbReference type="AlphaFoldDB" id="A0A1B7N9X9"/>
<keyword evidence="4" id="KW-1185">Reference proteome</keyword>
<protein>
    <recommendedName>
        <fullName evidence="2">DUF6533 domain-containing protein</fullName>
    </recommendedName>
</protein>
<reference evidence="3 4" key="1">
    <citation type="submission" date="2016-06" db="EMBL/GenBank/DDBJ databases">
        <title>Comparative genomics of the ectomycorrhizal sister species Rhizopogon vinicolor and Rhizopogon vesiculosus (Basidiomycota: Boletales) reveals a divergence of the mating type B locus.</title>
        <authorList>
            <consortium name="DOE Joint Genome Institute"/>
            <person name="Mujic A.B."/>
            <person name="Kuo A."/>
            <person name="Tritt A."/>
            <person name="Lipzen A."/>
            <person name="Chen C."/>
            <person name="Johnson J."/>
            <person name="Sharma A."/>
            <person name="Barry K."/>
            <person name="Grigoriev I.V."/>
            <person name="Spatafora J.W."/>
        </authorList>
    </citation>
    <scope>NUCLEOTIDE SEQUENCE [LARGE SCALE GENOMIC DNA]</scope>
    <source>
        <strain evidence="3 4">AM-OR11-026</strain>
    </source>
</reference>
<dbReference type="EMBL" id="KV448174">
    <property type="protein sequence ID" value="OAX41672.1"/>
    <property type="molecule type" value="Genomic_DNA"/>
</dbReference>
<feature type="domain" description="DUF6533" evidence="2">
    <location>
        <begin position="22"/>
        <end position="67"/>
    </location>
</feature>
<evidence type="ECO:0000313" key="3">
    <source>
        <dbReference type="EMBL" id="OAX41672.1"/>
    </source>
</evidence>
<organism evidence="3 4">
    <name type="scientific">Rhizopogon vinicolor AM-OR11-026</name>
    <dbReference type="NCBI Taxonomy" id="1314800"/>
    <lineage>
        <taxon>Eukaryota</taxon>
        <taxon>Fungi</taxon>
        <taxon>Dikarya</taxon>
        <taxon>Basidiomycota</taxon>
        <taxon>Agaricomycotina</taxon>
        <taxon>Agaricomycetes</taxon>
        <taxon>Agaricomycetidae</taxon>
        <taxon>Boletales</taxon>
        <taxon>Suillineae</taxon>
        <taxon>Rhizopogonaceae</taxon>
        <taxon>Rhizopogon</taxon>
    </lineage>
</organism>
<feature type="transmembrane region" description="Helical" evidence="1">
    <location>
        <begin position="178"/>
        <end position="197"/>
    </location>
</feature>
<accession>A0A1B7N9X9</accession>
<dbReference type="Pfam" id="PF20151">
    <property type="entry name" value="DUF6533"/>
    <property type="match status" value="1"/>
</dbReference>
<feature type="transmembrane region" description="Helical" evidence="1">
    <location>
        <begin position="253"/>
        <end position="271"/>
    </location>
</feature>
<dbReference type="Proteomes" id="UP000092154">
    <property type="component" value="Unassembled WGS sequence"/>
</dbReference>
<keyword evidence="1" id="KW-0812">Transmembrane</keyword>
<feature type="transmembrane region" description="Helical" evidence="1">
    <location>
        <begin position="51"/>
        <end position="69"/>
    </location>
</feature>
<feature type="transmembrane region" description="Helical" evidence="1">
    <location>
        <begin position="123"/>
        <end position="143"/>
    </location>
</feature>
<dbReference type="InParanoid" id="A0A1B7N9X9"/>
<keyword evidence="1" id="KW-1133">Transmembrane helix</keyword>
<dbReference type="InterPro" id="IPR045340">
    <property type="entry name" value="DUF6533"/>
</dbReference>
<evidence type="ECO:0000259" key="2">
    <source>
        <dbReference type="Pfam" id="PF20151"/>
    </source>
</evidence>